<evidence type="ECO:0000313" key="2">
    <source>
        <dbReference type="EMBL" id="CAB4188260.1"/>
    </source>
</evidence>
<dbReference type="EMBL" id="LR797129">
    <property type="protein sequence ID" value="CAB4188260.1"/>
    <property type="molecule type" value="Genomic_DNA"/>
</dbReference>
<evidence type="ECO:0000256" key="1">
    <source>
        <dbReference type="SAM" id="Coils"/>
    </source>
</evidence>
<reference evidence="2" key="1">
    <citation type="submission" date="2020-05" db="EMBL/GenBank/DDBJ databases">
        <authorList>
            <person name="Chiriac C."/>
            <person name="Salcher M."/>
            <person name="Ghai R."/>
            <person name="Kavagutti S V."/>
        </authorList>
    </citation>
    <scope>NUCLEOTIDE SEQUENCE</scope>
</reference>
<proteinExistence type="predicted"/>
<accession>A0A6J5QUT3</accession>
<gene>
    <name evidence="2" type="ORF">UFOVP1175_6</name>
</gene>
<sequence>MSDKKTLKQDYTERLRRYERELSLKLRANAPKEQDKTKR</sequence>
<feature type="coiled-coil region" evidence="1">
    <location>
        <begin position="1"/>
        <end position="28"/>
    </location>
</feature>
<protein>
    <submittedName>
        <fullName evidence="2">Uncharacterized protein</fullName>
    </submittedName>
</protein>
<keyword evidence="1" id="KW-0175">Coiled coil</keyword>
<name>A0A6J5QUT3_9CAUD</name>
<organism evidence="2">
    <name type="scientific">uncultured Caudovirales phage</name>
    <dbReference type="NCBI Taxonomy" id="2100421"/>
    <lineage>
        <taxon>Viruses</taxon>
        <taxon>Duplodnaviria</taxon>
        <taxon>Heunggongvirae</taxon>
        <taxon>Uroviricota</taxon>
        <taxon>Caudoviricetes</taxon>
        <taxon>Peduoviridae</taxon>
        <taxon>Maltschvirus</taxon>
        <taxon>Maltschvirus maltsch</taxon>
    </lineage>
</organism>